<name>A0ABQ5N3P7_9CLOT</name>
<sequence length="158" mass="18059">MLNVGDKVFIPIFGAGIVYIVENKIIADKDSVFIGIKLLLGNMSLIIPINKVKDYKLRNVETIEKAEKCLKIIATEPTIIEKKWSKRYRQSNEKITEGNLEKECEVLRDLYFLKKKGGIPPGEYKIFNKVLHLVASEISLIFDITISDACRKIENFAR</sequence>
<dbReference type="RefSeq" id="WP_264849118.1">
    <property type="nucleotide sequence ID" value="NZ_BRXR01000001.1"/>
</dbReference>
<dbReference type="PANTHER" id="PTHR38447:SF1">
    <property type="entry name" value="RNA POLYMERASE-BINDING TRANSCRIPTION FACTOR CARD"/>
    <property type="match status" value="1"/>
</dbReference>
<evidence type="ECO:0000259" key="1">
    <source>
        <dbReference type="SMART" id="SM01058"/>
    </source>
</evidence>
<evidence type="ECO:0000313" key="2">
    <source>
        <dbReference type="EMBL" id="GLC29842.1"/>
    </source>
</evidence>
<dbReference type="EMBL" id="BRXR01000001">
    <property type="protein sequence ID" value="GLC29842.1"/>
    <property type="molecule type" value="Genomic_DNA"/>
</dbReference>
<dbReference type="Proteomes" id="UP001208567">
    <property type="component" value="Unassembled WGS sequence"/>
</dbReference>
<dbReference type="SMART" id="SM01058">
    <property type="entry name" value="CarD_TRCF"/>
    <property type="match status" value="1"/>
</dbReference>
<reference evidence="2 3" key="1">
    <citation type="journal article" date="2024" name="Int. J. Syst. Evol. Microbiol.">
        <title>Clostridium omnivorum sp. nov., isolated from anoxic soil under the treatment of reductive soil disinfestation.</title>
        <authorList>
            <person name="Ueki A."/>
            <person name="Tonouchi A."/>
            <person name="Kaku N."/>
            <person name="Honma S."/>
            <person name="Ueki K."/>
        </authorList>
    </citation>
    <scope>NUCLEOTIDE SEQUENCE [LARGE SCALE GENOMIC DNA]</scope>
    <source>
        <strain evidence="2 3">E14</strain>
    </source>
</reference>
<organism evidence="2 3">
    <name type="scientific">Clostridium omnivorum</name>
    <dbReference type="NCBI Taxonomy" id="1604902"/>
    <lineage>
        <taxon>Bacteria</taxon>
        <taxon>Bacillati</taxon>
        <taxon>Bacillota</taxon>
        <taxon>Clostridia</taxon>
        <taxon>Eubacteriales</taxon>
        <taxon>Clostridiaceae</taxon>
        <taxon>Clostridium</taxon>
    </lineage>
</organism>
<proteinExistence type="predicted"/>
<dbReference type="InterPro" id="IPR003711">
    <property type="entry name" value="CarD-like/TRCF_RID"/>
</dbReference>
<dbReference type="InterPro" id="IPR042215">
    <property type="entry name" value="CarD-like_C"/>
</dbReference>
<dbReference type="PANTHER" id="PTHR38447">
    <property type="entry name" value="TRANSCRIPTION FACTOR YDEB-RELATED"/>
    <property type="match status" value="1"/>
</dbReference>
<accession>A0ABQ5N3P7</accession>
<dbReference type="Gene3D" id="1.20.58.1290">
    <property type="entry name" value="CarD-like, C-terminal domain"/>
    <property type="match status" value="1"/>
</dbReference>
<dbReference type="InterPro" id="IPR048792">
    <property type="entry name" value="CarD_C"/>
</dbReference>
<keyword evidence="3" id="KW-1185">Reference proteome</keyword>
<feature type="domain" description="CarD-like/TRCF RNAP-interacting" evidence="1">
    <location>
        <begin position="1"/>
        <end position="111"/>
    </location>
</feature>
<dbReference type="Gene3D" id="2.40.10.170">
    <property type="match status" value="1"/>
</dbReference>
<dbReference type="Pfam" id="PF21095">
    <property type="entry name" value="CarD_C"/>
    <property type="match status" value="1"/>
</dbReference>
<dbReference type="InterPro" id="IPR052531">
    <property type="entry name" value="CarD-like_regulator"/>
</dbReference>
<protein>
    <submittedName>
        <fullName evidence="2">CarD family transcriptional regulator</fullName>
    </submittedName>
</protein>
<evidence type="ECO:0000313" key="3">
    <source>
        <dbReference type="Proteomes" id="UP001208567"/>
    </source>
</evidence>
<comment type="caution">
    <text evidence="2">The sequence shown here is derived from an EMBL/GenBank/DDBJ whole genome shotgun (WGS) entry which is preliminary data.</text>
</comment>
<gene>
    <name evidence="2" type="ORF">bsdE14_12520</name>
</gene>